<feature type="region of interest" description="Disordered" evidence="1">
    <location>
        <begin position="415"/>
        <end position="442"/>
    </location>
</feature>
<accession>A0ABR0J8X0</accession>
<evidence type="ECO:0000256" key="1">
    <source>
        <dbReference type="SAM" id="MobiDB-lite"/>
    </source>
</evidence>
<dbReference type="Proteomes" id="UP001345691">
    <property type="component" value="Unassembled WGS sequence"/>
</dbReference>
<evidence type="ECO:0000313" key="3">
    <source>
        <dbReference type="Proteomes" id="UP001345691"/>
    </source>
</evidence>
<gene>
    <name evidence="2" type="ORF">LTR69_006470</name>
</gene>
<reference evidence="2 3" key="1">
    <citation type="submission" date="2023-08" db="EMBL/GenBank/DDBJ databases">
        <title>Black Yeasts Isolated from many extreme environments.</title>
        <authorList>
            <person name="Coleine C."/>
            <person name="Stajich J.E."/>
            <person name="Selbmann L."/>
        </authorList>
    </citation>
    <scope>NUCLEOTIDE SEQUENCE [LARGE SCALE GENOMIC DNA]</scope>
    <source>
        <strain evidence="2 3">CCFEE 6328</strain>
    </source>
</reference>
<protein>
    <submittedName>
        <fullName evidence="2">Uncharacterized protein</fullName>
    </submittedName>
</protein>
<keyword evidence="3" id="KW-1185">Reference proteome</keyword>
<dbReference type="EMBL" id="JAVRRF010000013">
    <property type="protein sequence ID" value="KAK5059181.1"/>
    <property type="molecule type" value="Genomic_DNA"/>
</dbReference>
<name>A0ABR0J8X0_9EURO</name>
<feature type="compositionally biased region" description="Low complexity" evidence="1">
    <location>
        <begin position="338"/>
        <end position="352"/>
    </location>
</feature>
<feature type="region of interest" description="Disordered" evidence="1">
    <location>
        <begin position="324"/>
        <end position="381"/>
    </location>
</feature>
<organism evidence="2 3">
    <name type="scientific">Exophiala sideris</name>
    <dbReference type="NCBI Taxonomy" id="1016849"/>
    <lineage>
        <taxon>Eukaryota</taxon>
        <taxon>Fungi</taxon>
        <taxon>Dikarya</taxon>
        <taxon>Ascomycota</taxon>
        <taxon>Pezizomycotina</taxon>
        <taxon>Eurotiomycetes</taxon>
        <taxon>Chaetothyriomycetidae</taxon>
        <taxon>Chaetothyriales</taxon>
        <taxon>Herpotrichiellaceae</taxon>
        <taxon>Exophiala</taxon>
    </lineage>
</organism>
<evidence type="ECO:0000313" key="2">
    <source>
        <dbReference type="EMBL" id="KAK5059181.1"/>
    </source>
</evidence>
<sequence length="507" mass="57309">MWRGLLSIDHKEHYLRLVCPWDVKQMQYGGLSIRNPLTKSLSAYNLTAEQLDAKRELRNQKMAAAAKQRRATILSIRQRLKNSELLESGQSDKIKKERTLHIDREIKTHKTKEELENVKPAMVEMLKGDSDWNLMESDIINDHKFEKKLAHGDVETKHKALESCKTLQLVAAGKMDADAPEALEAAPFLAKHAQTRAARKVILDFVRTAKIDDTEYRADTQRLQLIQKAFADDQAATRKNRRNISKMFRQGLLDDADENIREKAEAVNKAIHGYDKDSKAAYKKRKALGRTWERIQKGKLPLEDLGDTSAEGIARAKRDWAKKLPEQANEVAEDDDISSTTLPDDSSDDTPPAQRRRVGARLVRDIESSESDSDDGPLPAPQVIQSEQSLTVKNGDDQPPARRRCGAARLVRYVPSSEDASDDTPPSRPQIQHPLRVSNRKRSRDRLRYLTALNRLPPSEIALLAARSASEWPPYGTWLDSGVNVDRRLPEKLPELPIGFINPPIST</sequence>
<comment type="caution">
    <text evidence="2">The sequence shown here is derived from an EMBL/GenBank/DDBJ whole genome shotgun (WGS) entry which is preliminary data.</text>
</comment>
<proteinExistence type="predicted"/>